<evidence type="ECO:0000313" key="3">
    <source>
        <dbReference type="Proteomes" id="UP000318704"/>
    </source>
</evidence>
<name>A0A517VXI5_9PLAN</name>
<dbReference type="CDD" id="cd01066">
    <property type="entry name" value="APP_MetAP"/>
    <property type="match status" value="1"/>
</dbReference>
<accession>A0A517VXI5</accession>
<reference evidence="2 3" key="1">
    <citation type="submission" date="2019-03" db="EMBL/GenBank/DDBJ databases">
        <title>Deep-cultivation of Planctomycetes and their phenomic and genomic characterization uncovers novel biology.</title>
        <authorList>
            <person name="Wiegand S."/>
            <person name="Jogler M."/>
            <person name="Boedeker C."/>
            <person name="Pinto D."/>
            <person name="Vollmers J."/>
            <person name="Rivas-Marin E."/>
            <person name="Kohn T."/>
            <person name="Peeters S.H."/>
            <person name="Heuer A."/>
            <person name="Rast P."/>
            <person name="Oberbeckmann S."/>
            <person name="Bunk B."/>
            <person name="Jeske O."/>
            <person name="Meyerdierks A."/>
            <person name="Storesund J.E."/>
            <person name="Kallscheuer N."/>
            <person name="Luecker S."/>
            <person name="Lage O.M."/>
            <person name="Pohl T."/>
            <person name="Merkel B.J."/>
            <person name="Hornburger P."/>
            <person name="Mueller R.-W."/>
            <person name="Bruemmer F."/>
            <person name="Labrenz M."/>
            <person name="Spormann A.M."/>
            <person name="Op den Camp H."/>
            <person name="Overmann J."/>
            <person name="Amann R."/>
            <person name="Jetten M.S.M."/>
            <person name="Mascher T."/>
            <person name="Medema M.H."/>
            <person name="Devos D.P."/>
            <person name="Kaster A.-K."/>
            <person name="Ovreas L."/>
            <person name="Rohde M."/>
            <person name="Galperin M.Y."/>
            <person name="Jogler C."/>
        </authorList>
    </citation>
    <scope>NUCLEOTIDE SEQUENCE [LARGE SCALE GENOMIC DNA]</scope>
    <source>
        <strain evidence="2 3">V144</strain>
    </source>
</reference>
<dbReference type="KEGG" id="gaw:V144x_31930"/>
<evidence type="ECO:0000259" key="1">
    <source>
        <dbReference type="Pfam" id="PF00557"/>
    </source>
</evidence>
<evidence type="ECO:0000313" key="2">
    <source>
        <dbReference type="EMBL" id="QDT97712.1"/>
    </source>
</evidence>
<dbReference type="InterPro" id="IPR036005">
    <property type="entry name" value="Creatinase/aminopeptidase-like"/>
</dbReference>
<dbReference type="RefSeq" id="WP_144986014.1">
    <property type="nucleotide sequence ID" value="NZ_CP037920.1"/>
</dbReference>
<dbReference type="AlphaFoldDB" id="A0A517VXI5"/>
<organism evidence="2 3">
    <name type="scientific">Gimesia aquarii</name>
    <dbReference type="NCBI Taxonomy" id="2527964"/>
    <lineage>
        <taxon>Bacteria</taxon>
        <taxon>Pseudomonadati</taxon>
        <taxon>Planctomycetota</taxon>
        <taxon>Planctomycetia</taxon>
        <taxon>Planctomycetales</taxon>
        <taxon>Planctomycetaceae</taxon>
        <taxon>Gimesia</taxon>
    </lineage>
</organism>
<proteinExistence type="predicted"/>
<protein>
    <submittedName>
        <fullName evidence="2">Metallopeptidase family M24</fullName>
    </submittedName>
</protein>
<dbReference type="PANTHER" id="PTHR46112">
    <property type="entry name" value="AMINOPEPTIDASE"/>
    <property type="match status" value="1"/>
</dbReference>
<dbReference type="PANTHER" id="PTHR46112:SF2">
    <property type="entry name" value="XAA-PRO AMINOPEPTIDASE P-RELATED"/>
    <property type="match status" value="1"/>
</dbReference>
<gene>
    <name evidence="2" type="ORF">V144x_31930</name>
</gene>
<dbReference type="InterPro" id="IPR000994">
    <property type="entry name" value="Pept_M24"/>
</dbReference>
<dbReference type="Pfam" id="PF00557">
    <property type="entry name" value="Peptidase_M24"/>
    <property type="match status" value="1"/>
</dbReference>
<sequence>MIPSSQYLAVQRAAKQVLTEISDFISPTSTERSIATFATKRLARLGFSQTWYYACPALVLLGARSCLSISGRDYKPDTEPVGETNLVTVDLSPCKESFWGDCARSFVVENGRVVCTPVDVEFQRGIAFVKELHIRVRSFVTPQTTFGDLYSFANQQITSEGFENLDFLSNVGHSIAKTLDDREFVEEGNCRALGAVPGFTFEPHVRKIGSRWGFKHENIYYFNDAGNPTEL</sequence>
<feature type="domain" description="Peptidase M24" evidence="1">
    <location>
        <begin position="9"/>
        <end position="221"/>
    </location>
</feature>
<dbReference type="InterPro" id="IPR050659">
    <property type="entry name" value="Peptidase_M24B"/>
</dbReference>
<dbReference type="SUPFAM" id="SSF55920">
    <property type="entry name" value="Creatinase/aminopeptidase"/>
    <property type="match status" value="1"/>
</dbReference>
<dbReference type="Proteomes" id="UP000318704">
    <property type="component" value="Chromosome"/>
</dbReference>
<dbReference type="Gene3D" id="3.90.230.10">
    <property type="entry name" value="Creatinase/methionine aminopeptidase superfamily"/>
    <property type="match status" value="1"/>
</dbReference>
<dbReference type="EMBL" id="CP037920">
    <property type="protein sequence ID" value="QDT97712.1"/>
    <property type="molecule type" value="Genomic_DNA"/>
</dbReference>